<proteinExistence type="predicted"/>
<dbReference type="EMBL" id="CABDVU010000001">
    <property type="protein sequence ID" value="VTN15297.1"/>
    <property type="molecule type" value="Genomic_DNA"/>
</dbReference>
<dbReference type="Gene3D" id="2.40.50.1070">
    <property type="match status" value="1"/>
</dbReference>
<organism evidence="1 2">
    <name type="scientific">Raoultella terrigena</name>
    <name type="common">Klebsiella terrigena</name>
    <dbReference type="NCBI Taxonomy" id="577"/>
    <lineage>
        <taxon>Bacteria</taxon>
        <taxon>Pseudomonadati</taxon>
        <taxon>Pseudomonadota</taxon>
        <taxon>Gammaproteobacteria</taxon>
        <taxon>Enterobacterales</taxon>
        <taxon>Enterobacteriaceae</taxon>
        <taxon>Klebsiella/Raoultella group</taxon>
        <taxon>Raoultella</taxon>
    </lineage>
</organism>
<accession>A0A4U9DAX4</accession>
<dbReference type="InterPro" id="IPR029063">
    <property type="entry name" value="SAM-dependent_MTases_sf"/>
</dbReference>
<sequence>MCCALRRRSPSCGAALPWLQAQLPQLKVITANIQPVHMAIMEGEQEIFLTPQQALAERFNDVPLWIRPQSFFQTNPEVASRLYAHRPGLGAPAAGRPYVGSVLRRRRFWPALRHPADAADRH</sequence>
<dbReference type="GO" id="GO:0032259">
    <property type="term" value="P:methylation"/>
    <property type="evidence" value="ECO:0007669"/>
    <property type="project" value="UniProtKB-KW"/>
</dbReference>
<evidence type="ECO:0000313" key="1">
    <source>
        <dbReference type="EMBL" id="VTN15297.1"/>
    </source>
</evidence>
<dbReference type="EC" id="2.1.1.189" evidence="1"/>
<dbReference type="Proteomes" id="UP000339249">
    <property type="component" value="Unassembled WGS sequence"/>
</dbReference>
<dbReference type="GO" id="GO:0008168">
    <property type="term" value="F:methyltransferase activity"/>
    <property type="evidence" value="ECO:0007669"/>
    <property type="project" value="UniProtKB-KW"/>
</dbReference>
<evidence type="ECO:0000313" key="2">
    <source>
        <dbReference type="Proteomes" id="UP000339249"/>
    </source>
</evidence>
<reference evidence="1 2" key="1">
    <citation type="submission" date="2019-04" db="EMBL/GenBank/DDBJ databases">
        <authorList>
            <consortium name="Pathogen Informatics"/>
        </authorList>
    </citation>
    <scope>NUCLEOTIDE SEQUENCE [LARGE SCALE GENOMIC DNA]</scope>
    <source>
        <strain evidence="1 2">NCTC9185</strain>
    </source>
</reference>
<name>A0A4U9DAX4_RAOTE</name>
<keyword evidence="1" id="KW-0808">Transferase</keyword>
<gene>
    <name evidence="1" type="primary">rlmC_2</name>
    <name evidence="1" type="ORF">NCTC9185_07383</name>
</gene>
<protein>
    <submittedName>
        <fullName evidence="1">23S rRNA (Uracil(747)-C(5))-methyltransferase RlmC</fullName>
        <ecNumber evidence="1">2.1.1.189</ecNumber>
    </submittedName>
</protein>
<dbReference type="Gene3D" id="3.40.50.150">
    <property type="entry name" value="Vaccinia Virus protein VP39"/>
    <property type="match status" value="1"/>
</dbReference>
<dbReference type="AlphaFoldDB" id="A0A4U9DAX4"/>
<keyword evidence="1" id="KW-0489">Methyltransferase</keyword>